<keyword evidence="2" id="KW-0285">Flavoprotein</keyword>
<name>Q01U71_SOLUE</name>
<evidence type="ECO:0000256" key="1">
    <source>
        <dbReference type="ARBA" id="ARBA00001974"/>
    </source>
</evidence>
<feature type="domain" description="FAD dependent oxidoreductase" evidence="6">
    <location>
        <begin position="5"/>
        <end position="394"/>
    </location>
</feature>
<accession>Q01U71</accession>
<dbReference type="FunCoup" id="Q01U71">
    <property type="interactions" value="532"/>
</dbReference>
<organism evidence="7">
    <name type="scientific">Solibacter usitatus (strain Ellin6076)</name>
    <dbReference type="NCBI Taxonomy" id="234267"/>
    <lineage>
        <taxon>Bacteria</taxon>
        <taxon>Pseudomonadati</taxon>
        <taxon>Acidobacteriota</taxon>
        <taxon>Terriglobia</taxon>
        <taxon>Bryobacterales</taxon>
        <taxon>Solibacteraceae</taxon>
        <taxon>Candidatus Solibacter</taxon>
    </lineage>
</organism>
<dbReference type="PANTHER" id="PTHR43104">
    <property type="entry name" value="L-2-HYDROXYGLUTARATE DEHYDROGENASE, MITOCHONDRIAL"/>
    <property type="match status" value="1"/>
</dbReference>
<dbReference type="GO" id="GO:0005737">
    <property type="term" value="C:cytoplasm"/>
    <property type="evidence" value="ECO:0007669"/>
    <property type="project" value="TreeGrafter"/>
</dbReference>
<dbReference type="KEGG" id="sus:Acid_5855"/>
<dbReference type="AlphaFoldDB" id="Q01U71"/>
<evidence type="ECO:0000256" key="2">
    <source>
        <dbReference type="ARBA" id="ARBA00022630"/>
    </source>
</evidence>
<evidence type="ECO:0000256" key="3">
    <source>
        <dbReference type="ARBA" id="ARBA00022827"/>
    </source>
</evidence>
<dbReference type="InterPro" id="IPR036188">
    <property type="entry name" value="FAD/NAD-bd_sf"/>
</dbReference>
<protein>
    <submittedName>
        <fullName evidence="7">FAD dependent oxidoreductase</fullName>
    </submittedName>
</protein>
<keyword evidence="3" id="KW-0274">FAD</keyword>
<comment type="cofactor">
    <cofactor evidence="1">
        <name>FAD</name>
        <dbReference type="ChEBI" id="CHEBI:57692"/>
    </cofactor>
</comment>
<dbReference type="InterPro" id="IPR006076">
    <property type="entry name" value="FAD-dep_OxRdtase"/>
</dbReference>
<dbReference type="Pfam" id="PF01266">
    <property type="entry name" value="DAO"/>
    <property type="match status" value="1"/>
</dbReference>
<dbReference type="OrthoDB" id="9801699at2"/>
<evidence type="ECO:0000313" key="7">
    <source>
        <dbReference type="EMBL" id="ABJ86799.1"/>
    </source>
</evidence>
<evidence type="ECO:0000259" key="6">
    <source>
        <dbReference type="Pfam" id="PF01266"/>
    </source>
</evidence>
<evidence type="ECO:0000256" key="5">
    <source>
        <dbReference type="ARBA" id="ARBA00037941"/>
    </source>
</evidence>
<gene>
    <name evidence="7" type="ordered locus">Acid_5855</name>
</gene>
<dbReference type="SUPFAM" id="SSF51905">
    <property type="entry name" value="FAD/NAD(P)-binding domain"/>
    <property type="match status" value="1"/>
</dbReference>
<dbReference type="STRING" id="234267.Acid_5855"/>
<keyword evidence="4" id="KW-0560">Oxidoreductase</keyword>
<proteinExistence type="inferred from homology"/>
<dbReference type="NCBIfam" id="NF008726">
    <property type="entry name" value="PRK11728.1"/>
    <property type="match status" value="1"/>
</dbReference>
<dbReference type="PANTHER" id="PTHR43104:SF2">
    <property type="entry name" value="L-2-HYDROXYGLUTARATE DEHYDROGENASE, MITOCHONDRIAL"/>
    <property type="match status" value="1"/>
</dbReference>
<dbReference type="InParanoid" id="Q01U71"/>
<dbReference type="Gene3D" id="3.30.9.10">
    <property type="entry name" value="D-Amino Acid Oxidase, subunit A, domain 2"/>
    <property type="match status" value="1"/>
</dbReference>
<dbReference type="Gene3D" id="3.50.50.60">
    <property type="entry name" value="FAD/NAD(P)-binding domain"/>
    <property type="match status" value="1"/>
</dbReference>
<comment type="similarity">
    <text evidence="5">Belongs to the L2HGDH family.</text>
</comment>
<evidence type="ECO:0000256" key="4">
    <source>
        <dbReference type="ARBA" id="ARBA00023002"/>
    </source>
</evidence>
<reference evidence="7" key="1">
    <citation type="submission" date="2006-10" db="EMBL/GenBank/DDBJ databases">
        <title>Complete sequence of Solibacter usitatus Ellin6076.</title>
        <authorList>
            <consortium name="US DOE Joint Genome Institute"/>
            <person name="Copeland A."/>
            <person name="Lucas S."/>
            <person name="Lapidus A."/>
            <person name="Barry K."/>
            <person name="Detter J.C."/>
            <person name="Glavina del Rio T."/>
            <person name="Hammon N."/>
            <person name="Israni S."/>
            <person name="Dalin E."/>
            <person name="Tice H."/>
            <person name="Pitluck S."/>
            <person name="Thompson L.S."/>
            <person name="Brettin T."/>
            <person name="Bruce D."/>
            <person name="Han C."/>
            <person name="Tapia R."/>
            <person name="Gilna P."/>
            <person name="Schmutz J."/>
            <person name="Larimer F."/>
            <person name="Land M."/>
            <person name="Hauser L."/>
            <person name="Kyrpides N."/>
            <person name="Mikhailova N."/>
            <person name="Janssen P.H."/>
            <person name="Kuske C.R."/>
            <person name="Richardson P."/>
        </authorList>
    </citation>
    <scope>NUCLEOTIDE SEQUENCE</scope>
    <source>
        <strain evidence="7">Ellin6076</strain>
    </source>
</reference>
<dbReference type="eggNOG" id="COG0579">
    <property type="taxonomic scope" value="Bacteria"/>
</dbReference>
<dbReference type="GO" id="GO:0047545">
    <property type="term" value="F:(S)-2-hydroxyglutarate dehydrogenase activity"/>
    <property type="evidence" value="ECO:0007669"/>
    <property type="project" value="TreeGrafter"/>
</dbReference>
<dbReference type="HOGENOM" id="CLU_024775_0_1_0"/>
<sequence length="398" mass="44343">MNLQRVAIIGGGIVGLATAYRLSERFPGARIWVLEKEPGVGRHQTGHNSGVLHCGLYYKPGTVKARLAVTGIRQMVEFCRENAVPHEICGKLVVAADDSEVPRLRALEERGCANGLDGLRWMNRGEMREIEPHVGGVAALRVPQEGIVDYPRVCERLVARLTERGVKVVTGARVQRLDRQGEGWIARTTAGIFECDFIINCAGLHSDRVAEIAGERREMRILPFRGEYYQIRKERQHLVRHLIYPVPDPSFPFLGVHFTRLIHGGIEAGPNAVLAFAREGYRKTDFNPGDLFDALTYGGFWRFLRRYPSMAWYELRRSFSRQLFCASLQRLVPDIRPDDLETGGSGVRAQAIAPEGEIVQDFRLIARSNALHVLNAPSPAATASLAIGEEIVEMVAKG</sequence>
<dbReference type="EMBL" id="CP000473">
    <property type="protein sequence ID" value="ABJ86799.1"/>
    <property type="molecule type" value="Genomic_DNA"/>
</dbReference>